<dbReference type="PANTHER" id="PTHR34142">
    <property type="entry name" value="ENDO-BETA-1,4-GLUCANASE A"/>
    <property type="match status" value="1"/>
</dbReference>
<evidence type="ECO:0000259" key="5">
    <source>
        <dbReference type="Pfam" id="PF00150"/>
    </source>
</evidence>
<sequence>MKSGSKRSRSRGWHALVAVAGMTASVQPALASGACLRGINLAGAEFGEVGEAYGKGYIYPSAETIGYFSQKGFNTVRLPFLWERLQPKLYGAFDKNEAKRLADAVEAIRAGGMVTILDPHNYGRYNGTLIGSEEVPQSAFADFWRRLAMMFPQRPDIVFGLMNEPYGISAQDWLSSANSAISAIRQTGAINLVLVPGTAWTGAHSWLGGTYGTPNATVMANITDPQNNYAYEVHQYLDTDFSGKNDECSRAEDAVKALGSFASWLRSHRLRGFLGEFAVPRKPECQAALADMVNVVERSPDIWLGWSYWAAGEWWPAEEPLNIQPVNGEDRPQMQTLSRFFSEHSGCNQ</sequence>
<feature type="domain" description="Glycoside hydrolase family 5" evidence="5">
    <location>
        <begin position="47"/>
        <end position="311"/>
    </location>
</feature>
<reference evidence="6 7" key="1">
    <citation type="submission" date="2019-06" db="EMBL/GenBank/DDBJ databases">
        <title>Sorghum-associated microbial communities from plants grown in Nebraska, USA.</title>
        <authorList>
            <person name="Schachtman D."/>
        </authorList>
    </citation>
    <scope>NUCLEOTIDE SEQUENCE [LARGE SCALE GENOMIC DNA]</scope>
    <source>
        <strain evidence="6 7">1225</strain>
    </source>
</reference>
<dbReference type="PROSITE" id="PS51257">
    <property type="entry name" value="PROKAR_LIPOPROTEIN"/>
    <property type="match status" value="1"/>
</dbReference>
<organism evidence="6 7">
    <name type="scientific">Neorhizobium alkalisoli</name>
    <dbReference type="NCBI Taxonomy" id="528178"/>
    <lineage>
        <taxon>Bacteria</taxon>
        <taxon>Pseudomonadati</taxon>
        <taxon>Pseudomonadota</taxon>
        <taxon>Alphaproteobacteria</taxon>
        <taxon>Hyphomicrobiales</taxon>
        <taxon>Rhizobiaceae</taxon>
        <taxon>Rhizobium/Agrobacterium group</taxon>
        <taxon>Neorhizobium</taxon>
    </lineage>
</organism>
<dbReference type="Pfam" id="PF00150">
    <property type="entry name" value="Cellulase"/>
    <property type="match status" value="1"/>
</dbReference>
<keyword evidence="7" id="KW-1185">Reference proteome</keyword>
<proteinExistence type="inferred from homology"/>
<dbReference type="PROSITE" id="PS00659">
    <property type="entry name" value="GLYCOSYL_HYDROL_F5"/>
    <property type="match status" value="1"/>
</dbReference>
<dbReference type="PANTHER" id="PTHR34142:SF1">
    <property type="entry name" value="GLYCOSIDE HYDROLASE FAMILY 5 DOMAIN-CONTAINING PROTEIN"/>
    <property type="match status" value="1"/>
</dbReference>
<gene>
    <name evidence="6" type="ORF">FHW37_12040</name>
</gene>
<dbReference type="InterPro" id="IPR017853">
    <property type="entry name" value="GH"/>
</dbReference>
<dbReference type="Gene3D" id="3.20.20.80">
    <property type="entry name" value="Glycosidases"/>
    <property type="match status" value="1"/>
</dbReference>
<dbReference type="InterPro" id="IPR018087">
    <property type="entry name" value="Glyco_hydro_5_CS"/>
</dbReference>
<dbReference type="InterPro" id="IPR001547">
    <property type="entry name" value="Glyco_hydro_5"/>
</dbReference>
<dbReference type="AlphaFoldDB" id="A0A561PZ71"/>
<evidence type="ECO:0000256" key="3">
    <source>
        <dbReference type="RuleBase" id="RU361153"/>
    </source>
</evidence>
<dbReference type="GO" id="GO:0009251">
    <property type="term" value="P:glucan catabolic process"/>
    <property type="evidence" value="ECO:0007669"/>
    <property type="project" value="TreeGrafter"/>
</dbReference>
<dbReference type="EMBL" id="VIWP01000020">
    <property type="protein sequence ID" value="TWF43413.1"/>
    <property type="molecule type" value="Genomic_DNA"/>
</dbReference>
<evidence type="ECO:0000256" key="4">
    <source>
        <dbReference type="SAM" id="SignalP"/>
    </source>
</evidence>
<evidence type="ECO:0000313" key="6">
    <source>
        <dbReference type="EMBL" id="TWF43413.1"/>
    </source>
</evidence>
<name>A0A561PZ71_9HYPH</name>
<comment type="similarity">
    <text evidence="3">Belongs to the glycosyl hydrolase 5 (cellulase A) family.</text>
</comment>
<feature type="signal peptide" evidence="4">
    <location>
        <begin position="1"/>
        <end position="31"/>
    </location>
</feature>
<feature type="chain" id="PRO_5021983256" evidence="4">
    <location>
        <begin position="32"/>
        <end position="349"/>
    </location>
</feature>
<evidence type="ECO:0000256" key="2">
    <source>
        <dbReference type="ARBA" id="ARBA00023295"/>
    </source>
</evidence>
<evidence type="ECO:0000313" key="7">
    <source>
        <dbReference type="Proteomes" id="UP000320653"/>
    </source>
</evidence>
<comment type="caution">
    <text evidence="6">The sequence shown here is derived from an EMBL/GenBank/DDBJ whole genome shotgun (WGS) entry which is preliminary data.</text>
</comment>
<evidence type="ECO:0000256" key="1">
    <source>
        <dbReference type="ARBA" id="ARBA00022801"/>
    </source>
</evidence>
<accession>A0A561PZ71</accession>
<keyword evidence="2 3" id="KW-0326">Glycosidase</keyword>
<keyword evidence="1 3" id="KW-0378">Hydrolase</keyword>
<dbReference type="Proteomes" id="UP000320653">
    <property type="component" value="Unassembled WGS sequence"/>
</dbReference>
<dbReference type="SUPFAM" id="SSF51445">
    <property type="entry name" value="(Trans)glycosidases"/>
    <property type="match status" value="1"/>
</dbReference>
<keyword evidence="4" id="KW-0732">Signal</keyword>
<dbReference type="GO" id="GO:0004553">
    <property type="term" value="F:hydrolase activity, hydrolyzing O-glycosyl compounds"/>
    <property type="evidence" value="ECO:0007669"/>
    <property type="project" value="InterPro"/>
</dbReference>
<protein>
    <submittedName>
        <fullName evidence="6">Cellulase (Glycosyl hydrolase family 5)</fullName>
    </submittedName>
</protein>